<evidence type="ECO:0000313" key="5">
    <source>
        <dbReference type="Proteomes" id="UP000085678"/>
    </source>
</evidence>
<name>A0A1S3J9W6_LINAN</name>
<organism evidence="5 6">
    <name type="scientific">Lingula anatina</name>
    <name type="common">Brachiopod</name>
    <name type="synonym">Lingula unguis</name>
    <dbReference type="NCBI Taxonomy" id="7574"/>
    <lineage>
        <taxon>Eukaryota</taxon>
        <taxon>Metazoa</taxon>
        <taxon>Spiralia</taxon>
        <taxon>Lophotrochozoa</taxon>
        <taxon>Brachiopoda</taxon>
        <taxon>Linguliformea</taxon>
        <taxon>Lingulata</taxon>
        <taxon>Lingulida</taxon>
        <taxon>Linguloidea</taxon>
        <taxon>Lingulidae</taxon>
        <taxon>Lingula</taxon>
    </lineage>
</organism>
<evidence type="ECO:0000256" key="1">
    <source>
        <dbReference type="ARBA" id="ARBA00005771"/>
    </source>
</evidence>
<gene>
    <name evidence="6" type="primary">LOC106171405</name>
</gene>
<evidence type="ECO:0000256" key="2">
    <source>
        <dbReference type="ARBA" id="ARBA00022679"/>
    </source>
</evidence>
<dbReference type="KEGG" id="lak:106171405"/>
<dbReference type="InterPro" id="IPR027417">
    <property type="entry name" value="P-loop_NTPase"/>
</dbReference>
<feature type="region of interest" description="Disordered" evidence="3">
    <location>
        <begin position="1"/>
        <end position="21"/>
    </location>
</feature>
<evidence type="ECO:0000259" key="4">
    <source>
        <dbReference type="Pfam" id="PF00685"/>
    </source>
</evidence>
<dbReference type="SUPFAM" id="SSF52540">
    <property type="entry name" value="P-loop containing nucleoside triphosphate hydrolases"/>
    <property type="match status" value="1"/>
</dbReference>
<dbReference type="Proteomes" id="UP000085678">
    <property type="component" value="Unplaced"/>
</dbReference>
<accession>A0A1S3J9W6</accession>
<dbReference type="OrthoDB" id="6341251at2759"/>
<proteinExistence type="inferred from homology"/>
<feature type="domain" description="Sulfotransferase" evidence="4">
    <location>
        <begin position="66"/>
        <end position="318"/>
    </location>
</feature>
<dbReference type="InParanoid" id="A0A1S3J9W6"/>
<dbReference type="RefSeq" id="XP_013407197.1">
    <property type="nucleotide sequence ID" value="XM_013551743.2"/>
</dbReference>
<dbReference type="Pfam" id="PF00685">
    <property type="entry name" value="Sulfotransfer_1"/>
    <property type="match status" value="1"/>
</dbReference>
<dbReference type="PANTHER" id="PTHR11783">
    <property type="entry name" value="SULFOTRANSFERASE SULT"/>
    <property type="match status" value="1"/>
</dbReference>
<sequence>MADGSTTPGFNFNNPEKDPEDTKFVLTDGDGLPFEWKQYQGLVGLPAMPNIVERLKLLPKFVAREEDTWICTYPKCGTHWIWEIASMVINGKAETIPVPKEDYFIECTDLSSLDSKPSPRVLNTHLPLDCIPKDVFTKKNKIILLIRNPKDAYVSMYYHMTGMKQKNYNGTWNGYFELIPQSIKYEKSYGNWMFYHKRFWEYAKEHTDTVLALKYEEMLKDPVSHVRKVAEFLGKPIDQKLCEAIAEKCSFEHMKKAKQTKGMAGPEGEKHAKPDEKHWRDKAHGMYRKGKVGDWKNHFTVAQSERFDALYEEQMRGSDLTVDFEAA</sequence>
<evidence type="ECO:0000313" key="6">
    <source>
        <dbReference type="RefSeq" id="XP_013407197.1"/>
    </source>
</evidence>
<protein>
    <submittedName>
        <fullName evidence="6">Sulfotransferase 1C2</fullName>
    </submittedName>
</protein>
<feature type="compositionally biased region" description="Basic and acidic residues" evidence="3">
    <location>
        <begin position="267"/>
        <end position="277"/>
    </location>
</feature>
<feature type="region of interest" description="Disordered" evidence="3">
    <location>
        <begin position="258"/>
        <end position="277"/>
    </location>
</feature>
<dbReference type="InterPro" id="IPR000863">
    <property type="entry name" value="Sulfotransferase_dom"/>
</dbReference>
<dbReference type="GO" id="GO:0008146">
    <property type="term" value="F:sulfotransferase activity"/>
    <property type="evidence" value="ECO:0007669"/>
    <property type="project" value="InterPro"/>
</dbReference>
<dbReference type="AlphaFoldDB" id="A0A1S3J9W6"/>
<reference evidence="6" key="1">
    <citation type="submission" date="2025-08" db="UniProtKB">
        <authorList>
            <consortium name="RefSeq"/>
        </authorList>
    </citation>
    <scope>IDENTIFICATION</scope>
    <source>
        <tissue evidence="6">Gonads</tissue>
    </source>
</reference>
<keyword evidence="5" id="KW-1185">Reference proteome</keyword>
<evidence type="ECO:0000256" key="3">
    <source>
        <dbReference type="SAM" id="MobiDB-lite"/>
    </source>
</evidence>
<dbReference type="GeneID" id="106171405"/>
<keyword evidence="2" id="KW-0808">Transferase</keyword>
<dbReference type="Gene3D" id="3.40.50.300">
    <property type="entry name" value="P-loop containing nucleotide triphosphate hydrolases"/>
    <property type="match status" value="1"/>
</dbReference>
<comment type="similarity">
    <text evidence="1">Belongs to the sulfotransferase 1 family.</text>
</comment>
<feature type="compositionally biased region" description="Polar residues" evidence="3">
    <location>
        <begin position="1"/>
        <end position="14"/>
    </location>
</feature>